<organism evidence="2 3">
    <name type="scientific">Chiloscyllium punctatum</name>
    <name type="common">Brownbanded bambooshark</name>
    <name type="synonym">Hemiscyllium punctatum</name>
    <dbReference type="NCBI Taxonomy" id="137246"/>
    <lineage>
        <taxon>Eukaryota</taxon>
        <taxon>Metazoa</taxon>
        <taxon>Chordata</taxon>
        <taxon>Craniata</taxon>
        <taxon>Vertebrata</taxon>
        <taxon>Chondrichthyes</taxon>
        <taxon>Elasmobranchii</taxon>
        <taxon>Galeomorphii</taxon>
        <taxon>Galeoidea</taxon>
        <taxon>Orectolobiformes</taxon>
        <taxon>Hemiscylliidae</taxon>
        <taxon>Chiloscyllium</taxon>
    </lineage>
</organism>
<accession>A0A401TXQ2</accession>
<feature type="non-terminal residue" evidence="2">
    <location>
        <position position="213"/>
    </location>
</feature>
<dbReference type="AlphaFoldDB" id="A0A401TXQ2"/>
<sequence length="213" mass="23177">HSEREHRQPDRLLHLRQLGEHQREGHRDQHAAEEALQAAHRDHRWQIVGEGTCDREGREQRGEGDHDLAEREHPAEVVGERDHHDLADQIGRRDPRTVVDAGSDAALDVEQRGVGDLDVEDRHEGADHGRQDRDPDGHTCAIGIYGGAGRGGRGGEREVGHDITYLNEATASFGVALACGACSAGCESVAMEGITDMPGRRSTLVASSTIFTG</sequence>
<dbReference type="EMBL" id="BEZZ01214207">
    <property type="protein sequence ID" value="GCC47413.1"/>
    <property type="molecule type" value="Genomic_DNA"/>
</dbReference>
<keyword evidence="3" id="KW-1185">Reference proteome</keyword>
<gene>
    <name evidence="2" type="ORF">chiPu_0031601</name>
</gene>
<protein>
    <submittedName>
        <fullName evidence="2">Uncharacterized protein</fullName>
    </submittedName>
</protein>
<name>A0A401TXQ2_CHIPU</name>
<evidence type="ECO:0000313" key="2">
    <source>
        <dbReference type="EMBL" id="GCC47413.1"/>
    </source>
</evidence>
<feature type="region of interest" description="Disordered" evidence="1">
    <location>
        <begin position="51"/>
        <end position="76"/>
    </location>
</feature>
<feature type="non-terminal residue" evidence="2">
    <location>
        <position position="1"/>
    </location>
</feature>
<evidence type="ECO:0000256" key="1">
    <source>
        <dbReference type="SAM" id="MobiDB-lite"/>
    </source>
</evidence>
<feature type="compositionally biased region" description="Basic and acidic residues" evidence="1">
    <location>
        <begin position="115"/>
        <end position="137"/>
    </location>
</feature>
<feature type="compositionally biased region" description="Basic and acidic residues" evidence="1">
    <location>
        <begin position="52"/>
        <end position="76"/>
    </location>
</feature>
<feature type="region of interest" description="Disordered" evidence="1">
    <location>
        <begin position="115"/>
        <end position="138"/>
    </location>
</feature>
<proteinExistence type="predicted"/>
<reference evidence="2 3" key="1">
    <citation type="journal article" date="2018" name="Nat. Ecol. Evol.">
        <title>Shark genomes provide insights into elasmobranch evolution and the origin of vertebrates.</title>
        <authorList>
            <person name="Hara Y"/>
            <person name="Yamaguchi K"/>
            <person name="Onimaru K"/>
            <person name="Kadota M"/>
            <person name="Koyanagi M"/>
            <person name="Keeley SD"/>
            <person name="Tatsumi K"/>
            <person name="Tanaka K"/>
            <person name="Motone F"/>
            <person name="Kageyama Y"/>
            <person name="Nozu R"/>
            <person name="Adachi N"/>
            <person name="Nishimura O"/>
            <person name="Nakagawa R"/>
            <person name="Tanegashima C"/>
            <person name="Kiyatake I"/>
            <person name="Matsumoto R"/>
            <person name="Murakumo K"/>
            <person name="Nishida K"/>
            <person name="Terakita A"/>
            <person name="Kuratani S"/>
            <person name="Sato K"/>
            <person name="Hyodo S Kuraku.S."/>
        </authorList>
    </citation>
    <scope>NUCLEOTIDE SEQUENCE [LARGE SCALE GENOMIC DNA]</scope>
</reference>
<comment type="caution">
    <text evidence="2">The sequence shown here is derived from an EMBL/GenBank/DDBJ whole genome shotgun (WGS) entry which is preliminary data.</text>
</comment>
<evidence type="ECO:0000313" key="3">
    <source>
        <dbReference type="Proteomes" id="UP000287033"/>
    </source>
</evidence>
<dbReference type="Proteomes" id="UP000287033">
    <property type="component" value="Unassembled WGS sequence"/>
</dbReference>